<evidence type="ECO:0000313" key="2">
    <source>
        <dbReference type="EMBL" id="MBB5153620.1"/>
    </source>
</evidence>
<evidence type="ECO:0000256" key="1">
    <source>
        <dbReference type="SAM" id="MobiDB-lite"/>
    </source>
</evidence>
<sequence length="166" mass="17806">MSALEDVLQALRTAVGKIDEARDGLSTAKDRWEERGEMLAGCLYGTNDPDAQEVLASQGVTSEAMYVVREQLGAVQRRIEQYQKQLGSAEAPTPTGAGGMPPAESKPISNFHGDAYPPEAAGLIEQLPKRVTPNNNERTVGVARLGDKLFPPDAFRARSRVVGEGA</sequence>
<keyword evidence="3" id="KW-1185">Reference proteome</keyword>
<dbReference type="AlphaFoldDB" id="A0A840Q0X3"/>
<name>A0A840Q0X3_9PSEU</name>
<protein>
    <submittedName>
        <fullName evidence="2">Uncharacterized protein</fullName>
    </submittedName>
</protein>
<comment type="caution">
    <text evidence="2">The sequence shown here is derived from an EMBL/GenBank/DDBJ whole genome shotgun (WGS) entry which is preliminary data.</text>
</comment>
<reference evidence="2 3" key="1">
    <citation type="submission" date="2020-08" db="EMBL/GenBank/DDBJ databases">
        <title>Sequencing the genomes of 1000 actinobacteria strains.</title>
        <authorList>
            <person name="Klenk H.-P."/>
        </authorList>
    </citation>
    <scope>NUCLEOTIDE SEQUENCE [LARGE SCALE GENOMIC DNA]</scope>
    <source>
        <strain evidence="2 3">DSM 45584</strain>
    </source>
</reference>
<dbReference type="RefSeq" id="WP_184724673.1">
    <property type="nucleotide sequence ID" value="NZ_JACHIW010000001.1"/>
</dbReference>
<gene>
    <name evidence="2" type="ORF">BJ970_001154</name>
</gene>
<feature type="compositionally biased region" description="Low complexity" evidence="1">
    <location>
        <begin position="87"/>
        <end position="103"/>
    </location>
</feature>
<feature type="region of interest" description="Disordered" evidence="1">
    <location>
        <begin position="85"/>
        <end position="112"/>
    </location>
</feature>
<dbReference type="EMBL" id="JACHIW010000001">
    <property type="protein sequence ID" value="MBB5153620.1"/>
    <property type="molecule type" value="Genomic_DNA"/>
</dbReference>
<organism evidence="2 3">
    <name type="scientific">Saccharopolyspora phatthalungensis</name>
    <dbReference type="NCBI Taxonomy" id="664693"/>
    <lineage>
        <taxon>Bacteria</taxon>
        <taxon>Bacillati</taxon>
        <taxon>Actinomycetota</taxon>
        <taxon>Actinomycetes</taxon>
        <taxon>Pseudonocardiales</taxon>
        <taxon>Pseudonocardiaceae</taxon>
        <taxon>Saccharopolyspora</taxon>
    </lineage>
</organism>
<evidence type="ECO:0000313" key="3">
    <source>
        <dbReference type="Proteomes" id="UP000584374"/>
    </source>
</evidence>
<dbReference type="Proteomes" id="UP000584374">
    <property type="component" value="Unassembled WGS sequence"/>
</dbReference>
<accession>A0A840Q0X3</accession>
<proteinExistence type="predicted"/>